<dbReference type="RefSeq" id="WP_207561982.1">
    <property type="nucleotide sequence ID" value="NZ_CP046072.1"/>
</dbReference>
<sequence length="177" mass="20136">MVKKIAKFFAYMIFFIMALIVFTPKSNAYFFLEKNLKQFEVIVSQERVEDKLFSLNIKDMHVSVKGIDSALIKEADITLLLAYNSIAFSDIKLSSLVDSFAPSKIDSVKITHTVLNPLYIICEGVGEFGEATATLSILDRSVDVVLTPSKMMLSKYQKSLRQFKKDENGEYRYAKTF</sequence>
<dbReference type="EMBL" id="CP046072">
    <property type="protein sequence ID" value="QSZ40704.1"/>
    <property type="molecule type" value="Genomic_DNA"/>
</dbReference>
<protein>
    <submittedName>
        <fullName evidence="1">Uncharacterized protein</fullName>
    </submittedName>
</protein>
<accession>A0A975GBY6</accession>
<gene>
    <name evidence="1" type="ORF">GJV85_00740</name>
</gene>
<dbReference type="AlphaFoldDB" id="A0A975GBY6"/>
<organism evidence="1 2">
    <name type="scientific">Sulfurimonas aquatica</name>
    <dbReference type="NCBI Taxonomy" id="2672570"/>
    <lineage>
        <taxon>Bacteria</taxon>
        <taxon>Pseudomonadati</taxon>
        <taxon>Campylobacterota</taxon>
        <taxon>Epsilonproteobacteria</taxon>
        <taxon>Campylobacterales</taxon>
        <taxon>Sulfurimonadaceae</taxon>
        <taxon>Sulfurimonas</taxon>
    </lineage>
</organism>
<reference evidence="1" key="2">
    <citation type="submission" date="2021-04" db="EMBL/GenBank/DDBJ databases">
        <title>Isolation and characterization of a novel species of the genus Sulfurimonas.</title>
        <authorList>
            <person name="Fukui M."/>
        </authorList>
    </citation>
    <scope>NUCLEOTIDE SEQUENCE</scope>
    <source>
        <strain evidence="1">H1576</strain>
    </source>
</reference>
<reference evidence="1" key="1">
    <citation type="submission" date="2019-11" db="EMBL/GenBank/DDBJ databases">
        <authorList>
            <person name="Kojima H."/>
        </authorList>
    </citation>
    <scope>NUCLEOTIDE SEQUENCE</scope>
    <source>
        <strain evidence="1">H1576</strain>
    </source>
</reference>
<dbReference type="Proteomes" id="UP000671852">
    <property type="component" value="Chromosome"/>
</dbReference>
<evidence type="ECO:0000313" key="2">
    <source>
        <dbReference type="Proteomes" id="UP000671852"/>
    </source>
</evidence>
<dbReference type="KEGG" id="saqt:GJV85_00740"/>
<proteinExistence type="predicted"/>
<keyword evidence="2" id="KW-1185">Reference proteome</keyword>
<name>A0A975GBY6_9BACT</name>
<evidence type="ECO:0000313" key="1">
    <source>
        <dbReference type="EMBL" id="QSZ40704.1"/>
    </source>
</evidence>